<dbReference type="Gene3D" id="3.40.50.720">
    <property type="entry name" value="NAD(P)-binding Rossmann-like Domain"/>
    <property type="match status" value="1"/>
</dbReference>
<evidence type="ECO:0000256" key="7">
    <source>
        <dbReference type="ARBA" id="ARBA00047464"/>
    </source>
</evidence>
<comment type="pathway">
    <text evidence="1 8 9">Porphyrin-containing compound metabolism; protoporphyrin-IX biosynthesis; 5-aminolevulinate from L-glutamyl-tRNA(Glu): step 1/2.</text>
</comment>
<dbReference type="SUPFAM" id="SSF69075">
    <property type="entry name" value="Glutamyl tRNA-reductase dimerization domain"/>
    <property type="match status" value="1"/>
</dbReference>
<feature type="active site" description="Nucleophile" evidence="8">
    <location>
        <position position="50"/>
    </location>
</feature>
<dbReference type="InterPro" id="IPR006151">
    <property type="entry name" value="Shikm_DH/Glu-tRNA_Rdtase"/>
</dbReference>
<evidence type="ECO:0000256" key="10">
    <source>
        <dbReference type="SAM" id="MobiDB-lite"/>
    </source>
</evidence>
<evidence type="ECO:0000256" key="8">
    <source>
        <dbReference type="HAMAP-Rule" id="MF_00087"/>
    </source>
</evidence>
<evidence type="ECO:0000256" key="5">
    <source>
        <dbReference type="ARBA" id="ARBA00023002"/>
    </source>
</evidence>
<keyword evidence="4 8" id="KW-0521">NADP</keyword>
<dbReference type="InterPro" id="IPR036453">
    <property type="entry name" value="GluRdtase_dimer_dom_sf"/>
</dbReference>
<dbReference type="GO" id="GO:0008883">
    <property type="term" value="F:glutamyl-tRNA reductase activity"/>
    <property type="evidence" value="ECO:0007669"/>
    <property type="project" value="UniProtKB-EC"/>
</dbReference>
<dbReference type="Gene3D" id="3.30.460.30">
    <property type="entry name" value="Glutamyl-tRNA reductase, N-terminal domain"/>
    <property type="match status" value="1"/>
</dbReference>
<dbReference type="InterPro" id="IPR036343">
    <property type="entry name" value="GluRdtase_N_sf"/>
</dbReference>
<feature type="binding site" evidence="8">
    <location>
        <begin position="112"/>
        <end position="114"/>
    </location>
    <ligand>
        <name>substrate</name>
    </ligand>
</feature>
<dbReference type="InterPro" id="IPR015895">
    <property type="entry name" value="4pyrrol_synth_GluRdtase_N"/>
</dbReference>
<feature type="binding site" evidence="8">
    <location>
        <begin position="49"/>
        <end position="52"/>
    </location>
    <ligand>
        <name>substrate</name>
    </ligand>
</feature>
<reference evidence="15" key="1">
    <citation type="journal article" date="2019" name="Int. J. Syst. Evol. Microbiol.">
        <title>The Global Catalogue of Microorganisms (GCM) 10K type strain sequencing project: providing services to taxonomists for standard genome sequencing and annotation.</title>
        <authorList>
            <consortium name="The Broad Institute Genomics Platform"/>
            <consortium name="The Broad Institute Genome Sequencing Center for Infectious Disease"/>
            <person name="Wu L."/>
            <person name="Ma J."/>
        </authorList>
    </citation>
    <scope>NUCLEOTIDE SEQUENCE [LARGE SCALE GENOMIC DNA]</scope>
    <source>
        <strain evidence="15">KCTC 52640</strain>
    </source>
</reference>
<name>A0ABV7ELS5_9GAMM</name>
<feature type="binding site" evidence="8">
    <location>
        <begin position="187"/>
        <end position="192"/>
    </location>
    <ligand>
        <name>NADP(+)</name>
        <dbReference type="ChEBI" id="CHEBI:58349"/>
    </ligand>
</feature>
<evidence type="ECO:0000259" key="12">
    <source>
        <dbReference type="Pfam" id="PF01488"/>
    </source>
</evidence>
<evidence type="ECO:0000256" key="9">
    <source>
        <dbReference type="RuleBase" id="RU000584"/>
    </source>
</evidence>
<dbReference type="PIRSF" id="PIRSF000445">
    <property type="entry name" value="4pyrrol_synth_GluRdtase"/>
    <property type="match status" value="1"/>
</dbReference>
<dbReference type="SUPFAM" id="SSF69742">
    <property type="entry name" value="Glutamyl tRNA-reductase catalytic, N-terminal domain"/>
    <property type="match status" value="1"/>
</dbReference>
<keyword evidence="15" id="KW-1185">Reference proteome</keyword>
<comment type="domain">
    <text evidence="8">Possesses an unusual extended V-shaped dimeric structure with each monomer consisting of three distinct domains arranged along a curved 'spinal' alpha-helix. The N-terminal catalytic domain specifically recognizes the glutamate moiety of the substrate. The second domain is the NADPH-binding domain, and the third C-terminal domain is responsible for dimerization.</text>
</comment>
<dbReference type="HAMAP" id="MF_00087">
    <property type="entry name" value="Glu_tRNA_reductase"/>
    <property type="match status" value="1"/>
</dbReference>
<accession>A0ABV7ELS5</accession>
<dbReference type="NCBIfam" id="TIGR01035">
    <property type="entry name" value="hemA"/>
    <property type="match status" value="1"/>
</dbReference>
<dbReference type="CDD" id="cd05213">
    <property type="entry name" value="NAD_bind_Glutamyl_tRNA_reduct"/>
    <property type="match status" value="1"/>
</dbReference>
<dbReference type="Pfam" id="PF05201">
    <property type="entry name" value="GlutR_N"/>
    <property type="match status" value="1"/>
</dbReference>
<evidence type="ECO:0000259" key="11">
    <source>
        <dbReference type="Pfam" id="PF00745"/>
    </source>
</evidence>
<dbReference type="Proteomes" id="UP001595462">
    <property type="component" value="Unassembled WGS sequence"/>
</dbReference>
<feature type="domain" description="Glutamyl-tRNA reductase N-terminal" evidence="13">
    <location>
        <begin position="6"/>
        <end position="154"/>
    </location>
</feature>
<comment type="miscellaneous">
    <text evidence="8">During catalysis, the active site Cys acts as a nucleophile attacking the alpha-carbonyl group of tRNA-bound glutamate with the formation of a thioester intermediate between enzyme and glutamate, and the concomitant release of tRNA(Glu). The thioester intermediate is finally reduced by direct hydride transfer from NADPH, to form the product GSA.</text>
</comment>
<dbReference type="RefSeq" id="WP_380686229.1">
    <property type="nucleotide sequence ID" value="NZ_JBHRSS010000001.1"/>
</dbReference>
<dbReference type="InterPro" id="IPR036291">
    <property type="entry name" value="NAD(P)-bd_dom_sf"/>
</dbReference>
<dbReference type="InterPro" id="IPR000343">
    <property type="entry name" value="4pyrrol_synth_GluRdtase"/>
</dbReference>
<protein>
    <recommendedName>
        <fullName evidence="3 8">Glutamyl-tRNA reductase</fullName>
        <shortName evidence="8">GluTR</shortName>
        <ecNumber evidence="3 8">1.2.1.70</ecNumber>
    </recommendedName>
</protein>
<feature type="site" description="Important for activity" evidence="8">
    <location>
        <position position="97"/>
    </location>
</feature>
<feature type="region of interest" description="Disordered" evidence="10">
    <location>
        <begin position="420"/>
        <end position="447"/>
    </location>
</feature>
<evidence type="ECO:0000313" key="15">
    <source>
        <dbReference type="Proteomes" id="UP001595462"/>
    </source>
</evidence>
<evidence type="ECO:0000259" key="13">
    <source>
        <dbReference type="Pfam" id="PF05201"/>
    </source>
</evidence>
<evidence type="ECO:0000256" key="2">
    <source>
        <dbReference type="ARBA" id="ARBA00005916"/>
    </source>
</evidence>
<comment type="caution">
    <text evidence="14">The sequence shown here is derived from an EMBL/GenBank/DDBJ whole genome shotgun (WGS) entry which is preliminary data.</text>
</comment>
<comment type="catalytic activity">
    <reaction evidence="7 8 9">
        <text>(S)-4-amino-5-oxopentanoate + tRNA(Glu) + NADP(+) = L-glutamyl-tRNA(Glu) + NADPH + H(+)</text>
        <dbReference type="Rhea" id="RHEA:12344"/>
        <dbReference type="Rhea" id="RHEA-COMP:9663"/>
        <dbReference type="Rhea" id="RHEA-COMP:9680"/>
        <dbReference type="ChEBI" id="CHEBI:15378"/>
        <dbReference type="ChEBI" id="CHEBI:57501"/>
        <dbReference type="ChEBI" id="CHEBI:57783"/>
        <dbReference type="ChEBI" id="CHEBI:58349"/>
        <dbReference type="ChEBI" id="CHEBI:78442"/>
        <dbReference type="ChEBI" id="CHEBI:78520"/>
        <dbReference type="EC" id="1.2.1.70"/>
    </reaction>
</comment>
<sequence>MTLLTVGLNHNTAPLSVRETAAFPPEQFDSALDEFLRLPHVEEGAILSTCNRTELYAVTDAPGDAHLRDWLCGQRGLSSAAMARHFYIYHDRETVRHSLRVAAGLDSMILGEPQILGQMKTAYRSARAARGAGPLLTRLFEHSFAVAKQIRSQTDIGANPVSVAYAGVSLARQIFADLGDTTAMLIGAGETIELTARYLAETGVRRMVFANRSIERAQALATRYHGYAIALSDVPAHLAEADMVISSTAAPGYLVHFSQLKAAVKTRRRKPMFVLDLAVPRDIDPAAGELEDIYLYSVDDLQSVIQDNMASRQQAAALANGMLDSRIEEYIDWLDSRQATDTIKVIRERALETRDEVIAKARRQIERGEAIEDVLEFVGRTLTNKLMHAPSASLRKARGAEQQELLSGARTLFQIEDAFDHSNPGESHRQSDRQFDRQTNGYNDDTV</sequence>
<dbReference type="PANTHER" id="PTHR43013:SF1">
    <property type="entry name" value="GLUTAMYL-TRNA REDUCTASE"/>
    <property type="match status" value="1"/>
</dbReference>
<evidence type="ECO:0000256" key="6">
    <source>
        <dbReference type="ARBA" id="ARBA00023244"/>
    </source>
</evidence>
<dbReference type="SUPFAM" id="SSF51735">
    <property type="entry name" value="NAD(P)-binding Rossmann-fold domains"/>
    <property type="match status" value="1"/>
</dbReference>
<comment type="similarity">
    <text evidence="2 8 9">Belongs to the glutamyl-tRNA reductase family.</text>
</comment>
<evidence type="ECO:0000256" key="4">
    <source>
        <dbReference type="ARBA" id="ARBA00022857"/>
    </source>
</evidence>
<evidence type="ECO:0000256" key="1">
    <source>
        <dbReference type="ARBA" id="ARBA00005059"/>
    </source>
</evidence>
<feature type="domain" description="Tetrapyrrole biosynthesis glutamyl-tRNA reductase dimerisation" evidence="11">
    <location>
        <begin position="319"/>
        <end position="415"/>
    </location>
</feature>
<feature type="compositionally biased region" description="Polar residues" evidence="10">
    <location>
        <begin position="437"/>
        <end position="447"/>
    </location>
</feature>
<comment type="subunit">
    <text evidence="8">Homodimer.</text>
</comment>
<dbReference type="EMBL" id="JBHRSS010000001">
    <property type="protein sequence ID" value="MFC3102808.1"/>
    <property type="molecule type" value="Genomic_DNA"/>
</dbReference>
<feature type="domain" description="Quinate/shikimate 5-dehydrogenase/glutamyl-tRNA reductase" evidence="12">
    <location>
        <begin position="170"/>
        <end position="304"/>
    </location>
</feature>
<feature type="binding site" evidence="8">
    <location>
        <position position="118"/>
    </location>
    <ligand>
        <name>substrate</name>
    </ligand>
</feature>
<evidence type="ECO:0000313" key="14">
    <source>
        <dbReference type="EMBL" id="MFC3102808.1"/>
    </source>
</evidence>
<organism evidence="14 15">
    <name type="scientific">Salinisphaera aquimarina</name>
    <dbReference type="NCBI Taxonomy" id="2094031"/>
    <lineage>
        <taxon>Bacteria</taxon>
        <taxon>Pseudomonadati</taxon>
        <taxon>Pseudomonadota</taxon>
        <taxon>Gammaproteobacteria</taxon>
        <taxon>Salinisphaerales</taxon>
        <taxon>Salinisphaeraceae</taxon>
        <taxon>Salinisphaera</taxon>
    </lineage>
</organism>
<keyword evidence="6 8" id="KW-0627">Porphyrin biosynthesis</keyword>
<dbReference type="Pfam" id="PF00745">
    <property type="entry name" value="GlutR_dimer"/>
    <property type="match status" value="1"/>
</dbReference>
<feature type="binding site" evidence="8">
    <location>
        <position position="107"/>
    </location>
    <ligand>
        <name>substrate</name>
    </ligand>
</feature>
<feature type="compositionally biased region" description="Basic and acidic residues" evidence="10">
    <location>
        <begin position="426"/>
        <end position="436"/>
    </location>
</feature>
<comment type="function">
    <text evidence="8">Catalyzes the NADPH-dependent reduction of glutamyl-tRNA(Glu) to glutamate 1-semialdehyde (GSA).</text>
</comment>
<keyword evidence="5 8" id="KW-0560">Oxidoreductase</keyword>
<gene>
    <name evidence="8 14" type="primary">hemA</name>
    <name evidence="14" type="ORF">ACFOSU_02750</name>
</gene>
<dbReference type="InterPro" id="IPR015896">
    <property type="entry name" value="4pyrrol_synth_GluRdtase_dimer"/>
</dbReference>
<dbReference type="PANTHER" id="PTHR43013">
    <property type="entry name" value="GLUTAMYL-TRNA REDUCTASE"/>
    <property type="match status" value="1"/>
</dbReference>
<dbReference type="Pfam" id="PF01488">
    <property type="entry name" value="Shikimate_DH"/>
    <property type="match status" value="1"/>
</dbReference>
<evidence type="ECO:0000256" key="3">
    <source>
        <dbReference type="ARBA" id="ARBA00012970"/>
    </source>
</evidence>
<proteinExistence type="inferred from homology"/>
<dbReference type="EC" id="1.2.1.70" evidence="3 8"/>